<evidence type="ECO:0000256" key="4">
    <source>
        <dbReference type="ARBA" id="ARBA00022692"/>
    </source>
</evidence>
<dbReference type="Proteomes" id="UP000053815">
    <property type="component" value="Unassembled WGS sequence"/>
</dbReference>
<evidence type="ECO:0000313" key="20">
    <source>
        <dbReference type="Proteomes" id="UP000053815"/>
    </source>
</evidence>
<feature type="transmembrane region" description="Helical" evidence="18">
    <location>
        <begin position="298"/>
        <end position="318"/>
    </location>
</feature>
<dbReference type="GO" id="GO:0005789">
    <property type="term" value="C:endoplasmic reticulum membrane"/>
    <property type="evidence" value="ECO:0007669"/>
    <property type="project" value="UniProtKB-SubCell"/>
</dbReference>
<evidence type="ECO:0000256" key="6">
    <source>
        <dbReference type="ARBA" id="ARBA00022857"/>
    </source>
</evidence>
<keyword evidence="12 18" id="KW-0472">Membrane</keyword>
<dbReference type="PANTHER" id="PTHR21257">
    <property type="entry name" value="DELTA(14)-STEROL REDUCTASE"/>
    <property type="match status" value="1"/>
</dbReference>
<evidence type="ECO:0000256" key="8">
    <source>
        <dbReference type="ARBA" id="ARBA00022989"/>
    </source>
</evidence>
<proteinExistence type="inferred from homology"/>
<sequence length="484" mass="55329">MAVKEVNAEGQPTVNSNGVPLFKSKLTKHEEEVDNEVVYEFGGPAGALGMMLGFPCLMYYFWICLEYHQGHLITPASYTKDGIMQFLSEEILAKIAVGAYPTFTAVKIYMGFVLYTFLCAYFMPGPVVNGLPLPSLKGGKLPYLCNALSSWYLTLALSVILHVTGIFRLTSIIENFGGIMTTAIIWGFTMSFLVYTTSMIKGTQHRMSGKPIYDFFMGAPLNPRIGPVDLKMWAECRVPWPVLFFTSVSCALKQYEMRGYVSGPVAFMVLAHFLYTNACQKGEECIPTSFDMFYEKDVIVFAGFMLIFWNMAGVPFTYGYSSIYLMKYELTTGETITHSWAYTIGIYTMLLAAYYVFDTGNSQKNRFRMEQNGSFIDRKAFPQLPWGRIKNPTYVKTQNGNLLLTSGWWGIVRKPHYTADMFQSLSWGLICGFGSFLPYFYFCFFFLVLTHRVSRDMERCSKKYGKDWEEYCRRVPYIFVPYVF</sequence>
<evidence type="ECO:0000256" key="2">
    <source>
        <dbReference type="ARBA" id="ARBA00005402"/>
    </source>
</evidence>
<gene>
    <name evidence="19" type="ORF">MAM1_0012d01268</name>
</gene>
<keyword evidence="7" id="KW-0752">Steroid biosynthesis</keyword>
<dbReference type="STRING" id="91626.A0A0C9MIV4"/>
<evidence type="ECO:0000256" key="12">
    <source>
        <dbReference type="ARBA" id="ARBA00023136"/>
    </source>
</evidence>
<keyword evidence="20" id="KW-1185">Reference proteome</keyword>
<dbReference type="EMBL" id="DF836301">
    <property type="protein sequence ID" value="GAN01833.1"/>
    <property type="molecule type" value="Genomic_DNA"/>
</dbReference>
<feature type="transmembrane region" description="Helical" evidence="18">
    <location>
        <begin position="109"/>
        <end position="131"/>
    </location>
</feature>
<evidence type="ECO:0000256" key="7">
    <source>
        <dbReference type="ARBA" id="ARBA00022955"/>
    </source>
</evidence>
<keyword evidence="8 18" id="KW-1133">Transmembrane helix</keyword>
<dbReference type="GO" id="GO:0006696">
    <property type="term" value="P:ergosterol biosynthetic process"/>
    <property type="evidence" value="ECO:0007669"/>
    <property type="project" value="TreeGrafter"/>
</dbReference>
<dbReference type="PROSITE" id="PS01017">
    <property type="entry name" value="STEROL_REDUCT_1"/>
    <property type="match status" value="1"/>
</dbReference>
<comment type="catalytic activity">
    <reaction evidence="17">
        <text>ergosterol + NADP(+) = ergosta-5,7,22,24(28)-tetraen-3beta-ol + NADPH + H(+)</text>
        <dbReference type="Rhea" id="RHEA:18501"/>
        <dbReference type="ChEBI" id="CHEBI:15378"/>
        <dbReference type="ChEBI" id="CHEBI:16933"/>
        <dbReference type="ChEBI" id="CHEBI:18249"/>
        <dbReference type="ChEBI" id="CHEBI:57783"/>
        <dbReference type="ChEBI" id="CHEBI:58349"/>
        <dbReference type="EC" id="1.3.1.71"/>
    </reaction>
    <physiologicalReaction direction="right-to-left" evidence="17">
        <dbReference type="Rhea" id="RHEA:18503"/>
    </physiologicalReaction>
</comment>
<keyword evidence="10" id="KW-0756">Sterol biosynthesis</keyword>
<dbReference type="InterPro" id="IPR001171">
    <property type="entry name" value="ERG24_DHCR-like"/>
</dbReference>
<feature type="transmembrane region" description="Helical" evidence="18">
    <location>
        <begin position="179"/>
        <end position="200"/>
    </location>
</feature>
<dbReference type="Gene3D" id="1.20.120.1630">
    <property type="match status" value="1"/>
</dbReference>
<evidence type="ECO:0000256" key="1">
    <source>
        <dbReference type="ARBA" id="ARBA00004477"/>
    </source>
</evidence>
<dbReference type="OrthoDB" id="5326588at2759"/>
<dbReference type="PROSITE" id="PS01018">
    <property type="entry name" value="STEROL_REDUCT_2"/>
    <property type="match status" value="1"/>
</dbReference>
<accession>A0A0C9MIV4</accession>
<name>A0A0C9MIV4_9FUNG</name>
<dbReference type="AlphaFoldDB" id="A0A0C9MIV4"/>
<feature type="transmembrane region" description="Helical" evidence="18">
    <location>
        <begin position="45"/>
        <end position="65"/>
    </location>
</feature>
<evidence type="ECO:0000256" key="5">
    <source>
        <dbReference type="ARBA" id="ARBA00022824"/>
    </source>
</evidence>
<keyword evidence="6" id="KW-0521">NADP</keyword>
<keyword evidence="5" id="KW-0256">Endoplasmic reticulum</keyword>
<protein>
    <recommendedName>
        <fullName evidence="16">Delta(24(24(1)))-sterol reductase</fullName>
        <ecNumber evidence="16">1.3.1.71</ecNumber>
    </recommendedName>
</protein>
<feature type="transmembrane region" description="Helical" evidence="18">
    <location>
        <begin position="425"/>
        <end position="449"/>
    </location>
</feature>
<dbReference type="EC" id="1.3.1.71" evidence="16"/>
<reference evidence="19" key="1">
    <citation type="submission" date="2014-09" db="EMBL/GenBank/DDBJ databases">
        <title>Draft genome sequence of an oleaginous Mucoromycotina fungus Mucor ambiguus NBRC6742.</title>
        <authorList>
            <person name="Takeda I."/>
            <person name="Yamane N."/>
            <person name="Morita T."/>
            <person name="Tamano K."/>
            <person name="Machida M."/>
            <person name="Baker S."/>
            <person name="Koike H."/>
        </authorList>
    </citation>
    <scope>NUCLEOTIDE SEQUENCE</scope>
    <source>
        <strain evidence="19">NBRC 6742</strain>
    </source>
</reference>
<dbReference type="GO" id="GO:0000246">
    <property type="term" value="F:Delta24(24-1) sterol reductase activity"/>
    <property type="evidence" value="ECO:0007669"/>
    <property type="project" value="UniProtKB-EC"/>
</dbReference>
<comment type="similarity">
    <text evidence="2">Belongs to the ERG4/ERG24 family.</text>
</comment>
<evidence type="ECO:0000256" key="9">
    <source>
        <dbReference type="ARBA" id="ARBA00023002"/>
    </source>
</evidence>
<evidence type="ECO:0000313" key="19">
    <source>
        <dbReference type="EMBL" id="GAN01833.1"/>
    </source>
</evidence>
<evidence type="ECO:0000256" key="17">
    <source>
        <dbReference type="ARBA" id="ARBA00048918"/>
    </source>
</evidence>
<keyword evidence="13" id="KW-1207">Sterol metabolism</keyword>
<evidence type="ECO:0000256" key="11">
    <source>
        <dbReference type="ARBA" id="ARBA00023098"/>
    </source>
</evidence>
<comment type="subcellular location">
    <subcellularLocation>
        <location evidence="1">Endoplasmic reticulum membrane</location>
        <topology evidence="1">Multi-pass membrane protein</topology>
    </subcellularLocation>
</comment>
<evidence type="ECO:0000256" key="3">
    <source>
        <dbReference type="ARBA" id="ARBA00022516"/>
    </source>
</evidence>
<keyword evidence="3" id="KW-0444">Lipid biosynthesis</keyword>
<keyword evidence="4 18" id="KW-0812">Transmembrane</keyword>
<evidence type="ECO:0000256" key="14">
    <source>
        <dbReference type="ARBA" id="ARBA00023221"/>
    </source>
</evidence>
<evidence type="ECO:0000256" key="10">
    <source>
        <dbReference type="ARBA" id="ARBA00023011"/>
    </source>
</evidence>
<dbReference type="Pfam" id="PF01222">
    <property type="entry name" value="ERG4_ERG24"/>
    <property type="match status" value="1"/>
</dbReference>
<dbReference type="FunFam" id="1.20.120.1630:FF:000003">
    <property type="entry name" value="C-24(28) sterol reductase"/>
    <property type="match status" value="1"/>
</dbReference>
<evidence type="ECO:0000256" key="15">
    <source>
        <dbReference type="ARBA" id="ARBA00029435"/>
    </source>
</evidence>
<dbReference type="PANTHER" id="PTHR21257:SF31">
    <property type="entry name" value="DELTA(24(24(1)))-STEROL REDUCTASE ERG4"/>
    <property type="match status" value="1"/>
</dbReference>
<evidence type="ECO:0000256" key="18">
    <source>
        <dbReference type="SAM" id="Phobius"/>
    </source>
</evidence>
<evidence type="ECO:0000256" key="16">
    <source>
        <dbReference type="ARBA" id="ARBA00038892"/>
    </source>
</evidence>
<organism evidence="19">
    <name type="scientific">Mucor ambiguus</name>
    <dbReference type="NCBI Taxonomy" id="91626"/>
    <lineage>
        <taxon>Eukaryota</taxon>
        <taxon>Fungi</taxon>
        <taxon>Fungi incertae sedis</taxon>
        <taxon>Mucoromycota</taxon>
        <taxon>Mucoromycotina</taxon>
        <taxon>Mucoromycetes</taxon>
        <taxon>Mucorales</taxon>
        <taxon>Mucorineae</taxon>
        <taxon>Mucoraceae</taxon>
        <taxon>Mucor</taxon>
    </lineage>
</organism>
<keyword evidence="14" id="KW-0753">Steroid metabolism</keyword>
<feature type="transmembrane region" description="Helical" evidence="18">
    <location>
        <begin position="143"/>
        <end position="167"/>
    </location>
</feature>
<dbReference type="InterPro" id="IPR018083">
    <property type="entry name" value="Sterol_reductase_CS"/>
</dbReference>
<evidence type="ECO:0000256" key="13">
    <source>
        <dbReference type="ARBA" id="ARBA00023166"/>
    </source>
</evidence>
<comment type="pathway">
    <text evidence="15">Steroid metabolism; ergosterol biosynthesis.</text>
</comment>
<keyword evidence="11" id="KW-0443">Lipid metabolism</keyword>
<keyword evidence="9" id="KW-0560">Oxidoreductase</keyword>
<feature type="transmembrane region" description="Helical" evidence="18">
    <location>
        <begin position="339"/>
        <end position="357"/>
    </location>
</feature>